<organism evidence="8 9">
    <name type="scientific">Ascodesmis nigricans</name>
    <dbReference type="NCBI Taxonomy" id="341454"/>
    <lineage>
        <taxon>Eukaryota</taxon>
        <taxon>Fungi</taxon>
        <taxon>Dikarya</taxon>
        <taxon>Ascomycota</taxon>
        <taxon>Pezizomycotina</taxon>
        <taxon>Pezizomycetes</taxon>
        <taxon>Pezizales</taxon>
        <taxon>Ascodesmidaceae</taxon>
        <taxon>Ascodesmis</taxon>
    </lineage>
</organism>
<dbReference type="PANTHER" id="PTHR12428:SF65">
    <property type="entry name" value="CYTOCHROME C OXIDASE ASSEMBLY PROTEIN COX18, MITOCHONDRIAL"/>
    <property type="match status" value="1"/>
</dbReference>
<proteinExistence type="inferred from homology"/>
<dbReference type="GO" id="GO:0032979">
    <property type="term" value="P:protein insertion into mitochondrial inner membrane from matrix"/>
    <property type="evidence" value="ECO:0007669"/>
    <property type="project" value="TreeGrafter"/>
</dbReference>
<dbReference type="STRING" id="341454.A0A4S2N120"/>
<feature type="transmembrane region" description="Helical" evidence="7">
    <location>
        <begin position="329"/>
        <end position="347"/>
    </location>
</feature>
<sequence length="420" mass="46949">MRLLRPPLRGPHFFRPPLRPTPHLPPPHRLHAQHRTFADLSTAIPTAFSYLHSEWHISYLLLLPASAVVLRTLFGLPLRLYSRHASNRRAQAYPLISSIVTFRTHEIQRGLVYGKETPAQIVMRAKRIQKAVQKDIERKYGAQRWKTWLPPLGMLPVWYVSTGAVRSMAGAGRELGEKGWAEKMGDWMFAGFGGMEDSAVDAGTTTTTMADAATSSDELMATSVTGTVEVDPSITSASTEALSEAVAQASAIFPPELCATDPTFILPTLYITFYISNVAFSILTMRPTPTNSSRSGLSDIYNSLFSTRKIHSELPAVAPPTSDAPLQRVLNRGMFMMAGWMFFIACGMPKAVLMYWCASAASALAINVGLWRWVPRRKLVLGVQQRKRVKEGKQEGKLRKWVRERLEKVREVENRLEKGK</sequence>
<gene>
    <name evidence="8" type="ORF">EX30DRAFT_339037</name>
</gene>
<evidence type="ECO:0000313" key="9">
    <source>
        <dbReference type="Proteomes" id="UP000298138"/>
    </source>
</evidence>
<dbReference type="InterPro" id="IPR001708">
    <property type="entry name" value="YidC/ALB3/OXA1/COX18"/>
</dbReference>
<reference evidence="8 9" key="1">
    <citation type="submission" date="2019-04" db="EMBL/GenBank/DDBJ databases">
        <title>Comparative genomics and transcriptomics to analyze fruiting body development in filamentous ascomycetes.</title>
        <authorList>
            <consortium name="DOE Joint Genome Institute"/>
            <person name="Lutkenhaus R."/>
            <person name="Traeger S."/>
            <person name="Breuer J."/>
            <person name="Kuo A."/>
            <person name="Lipzen A."/>
            <person name="Pangilinan J."/>
            <person name="Dilworth D."/>
            <person name="Sandor L."/>
            <person name="Poggeler S."/>
            <person name="Barry K."/>
            <person name="Grigoriev I.V."/>
            <person name="Nowrousian M."/>
        </authorList>
    </citation>
    <scope>NUCLEOTIDE SEQUENCE [LARGE SCALE GENOMIC DNA]</scope>
    <source>
        <strain evidence="8 9">CBS 389.68</strain>
    </source>
</reference>
<evidence type="ECO:0000256" key="4">
    <source>
        <dbReference type="ARBA" id="ARBA00022989"/>
    </source>
</evidence>
<dbReference type="GO" id="GO:0033617">
    <property type="term" value="P:mitochondrial respiratory chain complex IV assembly"/>
    <property type="evidence" value="ECO:0007669"/>
    <property type="project" value="TreeGrafter"/>
</dbReference>
<dbReference type="PANTHER" id="PTHR12428">
    <property type="entry name" value="OXA1"/>
    <property type="match status" value="1"/>
</dbReference>
<dbReference type="InParanoid" id="A0A4S2N120"/>
<evidence type="ECO:0000256" key="7">
    <source>
        <dbReference type="SAM" id="Phobius"/>
    </source>
</evidence>
<evidence type="ECO:0000256" key="5">
    <source>
        <dbReference type="ARBA" id="ARBA00023136"/>
    </source>
</evidence>
<feature type="region of interest" description="Disordered" evidence="6">
    <location>
        <begin position="1"/>
        <end position="26"/>
    </location>
</feature>
<protein>
    <submittedName>
        <fullName evidence="8">Uncharacterized protein</fullName>
    </submittedName>
</protein>
<dbReference type="EMBL" id="ML220114">
    <property type="protein sequence ID" value="TGZ82750.1"/>
    <property type="molecule type" value="Genomic_DNA"/>
</dbReference>
<keyword evidence="9" id="KW-1185">Reference proteome</keyword>
<evidence type="ECO:0000256" key="2">
    <source>
        <dbReference type="ARBA" id="ARBA00009877"/>
    </source>
</evidence>
<accession>A0A4S2N120</accession>
<keyword evidence="4 7" id="KW-1133">Transmembrane helix</keyword>
<evidence type="ECO:0000256" key="3">
    <source>
        <dbReference type="ARBA" id="ARBA00022692"/>
    </source>
</evidence>
<comment type="subcellular location">
    <subcellularLocation>
        <location evidence="1">Membrane</location>
        <topology evidence="1">Multi-pass membrane protein</topology>
    </subcellularLocation>
</comment>
<evidence type="ECO:0000313" key="8">
    <source>
        <dbReference type="EMBL" id="TGZ82750.1"/>
    </source>
</evidence>
<name>A0A4S2N120_9PEZI</name>
<keyword evidence="5 7" id="KW-0472">Membrane</keyword>
<evidence type="ECO:0000256" key="6">
    <source>
        <dbReference type="SAM" id="MobiDB-lite"/>
    </source>
</evidence>
<feature type="transmembrane region" description="Helical" evidence="7">
    <location>
        <begin position="353"/>
        <end position="374"/>
    </location>
</feature>
<keyword evidence="3 7" id="KW-0812">Transmembrane</keyword>
<dbReference type="OrthoDB" id="2148490at2759"/>
<dbReference type="AlphaFoldDB" id="A0A4S2N120"/>
<comment type="similarity">
    <text evidence="2">Belongs to the OXA1/ALB3/YidC family.</text>
</comment>
<dbReference type="GO" id="GO:0032977">
    <property type="term" value="F:membrane insertase activity"/>
    <property type="evidence" value="ECO:0007669"/>
    <property type="project" value="InterPro"/>
</dbReference>
<dbReference type="GO" id="GO:0005743">
    <property type="term" value="C:mitochondrial inner membrane"/>
    <property type="evidence" value="ECO:0007669"/>
    <property type="project" value="TreeGrafter"/>
</dbReference>
<dbReference type="Proteomes" id="UP000298138">
    <property type="component" value="Unassembled WGS sequence"/>
</dbReference>
<evidence type="ECO:0000256" key="1">
    <source>
        <dbReference type="ARBA" id="ARBA00004141"/>
    </source>
</evidence>